<accession>A0A9D4ZLE4</accession>
<dbReference type="InterPro" id="IPR008271">
    <property type="entry name" value="Ser/Thr_kinase_AS"/>
</dbReference>
<dbReference type="GO" id="GO:0005886">
    <property type="term" value="C:plasma membrane"/>
    <property type="evidence" value="ECO:0007669"/>
    <property type="project" value="UniProtKB-SubCell"/>
</dbReference>
<feature type="binding site" evidence="19">
    <location>
        <position position="303"/>
    </location>
    <ligand>
        <name>ATP</name>
        <dbReference type="ChEBI" id="CHEBI:30616"/>
    </ligand>
</feature>
<dbReference type="OrthoDB" id="4062651at2759"/>
<keyword evidence="12" id="KW-0418">Kinase</keyword>
<evidence type="ECO:0000256" key="9">
    <source>
        <dbReference type="ARBA" id="ARBA00022729"/>
    </source>
</evidence>
<evidence type="ECO:0000256" key="4">
    <source>
        <dbReference type="ARBA" id="ARBA00022475"/>
    </source>
</evidence>
<gene>
    <name evidence="22" type="ORF">GOP47_0007310</name>
</gene>
<dbReference type="SUPFAM" id="SSF52058">
    <property type="entry name" value="L domain-like"/>
    <property type="match status" value="1"/>
</dbReference>
<feature type="domain" description="Protein kinase" evidence="21">
    <location>
        <begin position="275"/>
        <end position="546"/>
    </location>
</feature>
<dbReference type="PROSITE" id="PS50011">
    <property type="entry name" value="PROTEIN_KINASE_DOM"/>
    <property type="match status" value="1"/>
</dbReference>
<comment type="caution">
    <text evidence="22">The sequence shown here is derived from an EMBL/GenBank/DDBJ whole genome shotgun (WGS) entry which is preliminary data.</text>
</comment>
<evidence type="ECO:0000256" key="11">
    <source>
        <dbReference type="ARBA" id="ARBA00022741"/>
    </source>
</evidence>
<dbReference type="AlphaFoldDB" id="A0A9D4ZLE4"/>
<dbReference type="InterPro" id="IPR013210">
    <property type="entry name" value="LRR_N_plant-typ"/>
</dbReference>
<dbReference type="InterPro" id="IPR050647">
    <property type="entry name" value="Plant_LRR-RLKs"/>
</dbReference>
<dbReference type="Proteomes" id="UP000886520">
    <property type="component" value="Chromosome 7"/>
</dbReference>
<evidence type="ECO:0000256" key="7">
    <source>
        <dbReference type="ARBA" id="ARBA00022679"/>
    </source>
</evidence>
<evidence type="ECO:0000313" key="22">
    <source>
        <dbReference type="EMBL" id="KAI5077486.1"/>
    </source>
</evidence>
<evidence type="ECO:0000256" key="13">
    <source>
        <dbReference type="ARBA" id="ARBA00022840"/>
    </source>
</evidence>
<organism evidence="22 23">
    <name type="scientific">Adiantum capillus-veneris</name>
    <name type="common">Maidenhair fern</name>
    <dbReference type="NCBI Taxonomy" id="13818"/>
    <lineage>
        <taxon>Eukaryota</taxon>
        <taxon>Viridiplantae</taxon>
        <taxon>Streptophyta</taxon>
        <taxon>Embryophyta</taxon>
        <taxon>Tracheophyta</taxon>
        <taxon>Polypodiopsida</taxon>
        <taxon>Polypodiidae</taxon>
        <taxon>Polypodiales</taxon>
        <taxon>Pteridineae</taxon>
        <taxon>Pteridaceae</taxon>
        <taxon>Vittarioideae</taxon>
        <taxon>Adiantum</taxon>
    </lineage>
</organism>
<evidence type="ECO:0000256" key="20">
    <source>
        <dbReference type="SAM" id="Phobius"/>
    </source>
</evidence>
<evidence type="ECO:0000256" key="1">
    <source>
        <dbReference type="ARBA" id="ARBA00004162"/>
    </source>
</evidence>
<dbReference type="Gene3D" id="3.80.10.10">
    <property type="entry name" value="Ribonuclease Inhibitor"/>
    <property type="match status" value="1"/>
</dbReference>
<keyword evidence="13 19" id="KW-0067">ATP-binding</keyword>
<dbReference type="InterPro" id="IPR032675">
    <property type="entry name" value="LRR_dom_sf"/>
</dbReference>
<proteinExistence type="inferred from homology"/>
<reference evidence="22" key="1">
    <citation type="submission" date="2021-01" db="EMBL/GenBank/DDBJ databases">
        <title>Adiantum capillus-veneris genome.</title>
        <authorList>
            <person name="Fang Y."/>
            <person name="Liao Q."/>
        </authorList>
    </citation>
    <scope>NUCLEOTIDE SEQUENCE</scope>
    <source>
        <strain evidence="22">H3</strain>
        <tissue evidence="22">Leaf</tissue>
    </source>
</reference>
<evidence type="ECO:0000256" key="17">
    <source>
        <dbReference type="ARBA" id="ARBA00047899"/>
    </source>
</evidence>
<dbReference type="InterPro" id="IPR001611">
    <property type="entry name" value="Leu-rich_rpt"/>
</dbReference>
<dbReference type="PROSITE" id="PS00107">
    <property type="entry name" value="PROTEIN_KINASE_ATP"/>
    <property type="match status" value="1"/>
</dbReference>
<evidence type="ECO:0000256" key="16">
    <source>
        <dbReference type="ARBA" id="ARBA00023180"/>
    </source>
</evidence>
<evidence type="ECO:0000256" key="12">
    <source>
        <dbReference type="ARBA" id="ARBA00022777"/>
    </source>
</evidence>
<keyword evidence="7" id="KW-0808">Transferase</keyword>
<dbReference type="PANTHER" id="PTHR48056:SF81">
    <property type="entry name" value="RECEPTOR PROTEIN-TYROSINE KINASE CEPR1"/>
    <property type="match status" value="1"/>
</dbReference>
<keyword evidence="4" id="KW-1003">Cell membrane</keyword>
<sequence>MIEDVKALMSVKGSLIDPQNETAAWDGSYTDPCTWHHVTCSADKMKVTRLELGRLRLSGTISPDISKLHSLQILSLVDNNITGAIPPELGSLSSLNTLDLSNNQLSGGIPSTFGQLKSLNSLRLNNNSLSGSIPAILSSIEALSSVNFSFNNFSGQMPHFSAASQSAEGNPYLCGTGTGNSCPGQGQSLPTNASQGVRSQSTHVNGTILIVSLVAVFGIVLPVAVCLSLWIWWRRKCRQLYSIRDAGQHDIESEVSLGQLKRYTFSELFQATDGFNINNLLGTGGSGQVYKGCLQDGTMVAVKCLKDRNAVPQFKVELEMISLAAHKNLLRLMGCCTTSTELALVYPYMPNGSVASRLREKPPLDWATRKKIAFGSARALVYLHEQCDPKIIHGDVKAANILLDEADEAIVADFGLAKFLDHSVSHVTTAVRGTIGYIAPESLSGQISAKTDVYSYGILLLELVAGQTEIGFRGQKLVDWVKKLHEEKRLYELVSEDECKKGFVVEELERMVKVALLSTSLPYAERPKMSEVLQMLEGEGVEERWYAWQRNEENRSLAMEQKYLVGSVHSNL</sequence>
<dbReference type="GO" id="GO:0005524">
    <property type="term" value="F:ATP binding"/>
    <property type="evidence" value="ECO:0007669"/>
    <property type="project" value="UniProtKB-UniRule"/>
</dbReference>
<evidence type="ECO:0000256" key="5">
    <source>
        <dbReference type="ARBA" id="ARBA00022527"/>
    </source>
</evidence>
<dbReference type="GO" id="GO:0004674">
    <property type="term" value="F:protein serine/threonine kinase activity"/>
    <property type="evidence" value="ECO:0007669"/>
    <property type="project" value="UniProtKB-KW"/>
</dbReference>
<evidence type="ECO:0000256" key="2">
    <source>
        <dbReference type="ARBA" id="ARBA00008684"/>
    </source>
</evidence>
<keyword evidence="11 19" id="KW-0547">Nucleotide-binding</keyword>
<keyword evidence="23" id="KW-1185">Reference proteome</keyword>
<dbReference type="FunFam" id="3.80.10.10:FF:000024">
    <property type="entry name" value="Somatic embryogenesis receptor kinase 1"/>
    <property type="match status" value="1"/>
</dbReference>
<dbReference type="Gene3D" id="1.10.510.10">
    <property type="entry name" value="Transferase(Phosphotransferase) domain 1"/>
    <property type="match status" value="1"/>
</dbReference>
<comment type="catalytic activity">
    <reaction evidence="17">
        <text>L-threonyl-[protein] + ATP = O-phospho-L-threonyl-[protein] + ADP + H(+)</text>
        <dbReference type="Rhea" id="RHEA:46608"/>
        <dbReference type="Rhea" id="RHEA-COMP:11060"/>
        <dbReference type="Rhea" id="RHEA-COMP:11605"/>
        <dbReference type="ChEBI" id="CHEBI:15378"/>
        <dbReference type="ChEBI" id="CHEBI:30013"/>
        <dbReference type="ChEBI" id="CHEBI:30616"/>
        <dbReference type="ChEBI" id="CHEBI:61977"/>
        <dbReference type="ChEBI" id="CHEBI:456216"/>
        <dbReference type="EC" id="2.7.11.1"/>
    </reaction>
</comment>
<keyword evidence="5" id="KW-0723">Serine/threonine-protein kinase</keyword>
<keyword evidence="14 20" id="KW-1133">Transmembrane helix</keyword>
<keyword evidence="6" id="KW-0433">Leucine-rich repeat</keyword>
<dbReference type="InterPro" id="IPR000719">
    <property type="entry name" value="Prot_kinase_dom"/>
</dbReference>
<evidence type="ECO:0000256" key="15">
    <source>
        <dbReference type="ARBA" id="ARBA00023136"/>
    </source>
</evidence>
<dbReference type="Pfam" id="PF08263">
    <property type="entry name" value="LRRNT_2"/>
    <property type="match status" value="1"/>
</dbReference>
<evidence type="ECO:0000256" key="3">
    <source>
        <dbReference type="ARBA" id="ARBA00012513"/>
    </source>
</evidence>
<dbReference type="Pfam" id="PF00069">
    <property type="entry name" value="Pkinase"/>
    <property type="match status" value="1"/>
</dbReference>
<dbReference type="Pfam" id="PF00560">
    <property type="entry name" value="LRR_1"/>
    <property type="match status" value="1"/>
</dbReference>
<dbReference type="EC" id="2.7.11.1" evidence="3"/>
<dbReference type="FunFam" id="1.10.510.10:FF:000016">
    <property type="entry name" value="Somatic embryogenesis receptor-like kinase 1"/>
    <property type="match status" value="1"/>
</dbReference>
<evidence type="ECO:0000256" key="10">
    <source>
        <dbReference type="ARBA" id="ARBA00022737"/>
    </source>
</evidence>
<evidence type="ECO:0000313" key="23">
    <source>
        <dbReference type="Proteomes" id="UP000886520"/>
    </source>
</evidence>
<keyword evidence="8 20" id="KW-0812">Transmembrane</keyword>
<dbReference type="InterPro" id="IPR017441">
    <property type="entry name" value="Protein_kinase_ATP_BS"/>
</dbReference>
<dbReference type="InterPro" id="IPR011009">
    <property type="entry name" value="Kinase-like_dom_sf"/>
</dbReference>
<comment type="subcellular location">
    <subcellularLocation>
        <location evidence="1">Cell membrane</location>
        <topology evidence="1">Single-pass membrane protein</topology>
    </subcellularLocation>
</comment>
<evidence type="ECO:0000259" key="21">
    <source>
        <dbReference type="PROSITE" id="PS50011"/>
    </source>
</evidence>
<evidence type="ECO:0000256" key="6">
    <source>
        <dbReference type="ARBA" id="ARBA00022614"/>
    </source>
</evidence>
<name>A0A9D4ZLE4_ADICA</name>
<dbReference type="Pfam" id="PF12799">
    <property type="entry name" value="LRR_4"/>
    <property type="match status" value="1"/>
</dbReference>
<dbReference type="FunFam" id="3.30.200.20:FF:000015">
    <property type="entry name" value="Somatic embryogenesis receptor kinase 1"/>
    <property type="match status" value="1"/>
</dbReference>
<evidence type="ECO:0000256" key="8">
    <source>
        <dbReference type="ARBA" id="ARBA00022692"/>
    </source>
</evidence>
<comment type="similarity">
    <text evidence="2">Belongs to the protein kinase superfamily. Ser/Thr protein kinase family.</text>
</comment>
<dbReference type="SMART" id="SM00220">
    <property type="entry name" value="S_TKc"/>
    <property type="match status" value="1"/>
</dbReference>
<keyword evidence="9" id="KW-0732">Signal</keyword>
<dbReference type="EMBL" id="JABFUD020000007">
    <property type="protein sequence ID" value="KAI5077486.1"/>
    <property type="molecule type" value="Genomic_DNA"/>
</dbReference>
<evidence type="ECO:0000256" key="18">
    <source>
        <dbReference type="ARBA" id="ARBA00048679"/>
    </source>
</evidence>
<evidence type="ECO:0000256" key="14">
    <source>
        <dbReference type="ARBA" id="ARBA00022989"/>
    </source>
</evidence>
<keyword evidence="16" id="KW-0325">Glycoprotein</keyword>
<keyword evidence="15 20" id="KW-0472">Membrane</keyword>
<evidence type="ECO:0000256" key="19">
    <source>
        <dbReference type="PROSITE-ProRule" id="PRU10141"/>
    </source>
</evidence>
<keyword evidence="10" id="KW-0677">Repeat</keyword>
<dbReference type="InterPro" id="IPR025875">
    <property type="entry name" value="Leu-rich_rpt_4"/>
</dbReference>
<dbReference type="SUPFAM" id="SSF56112">
    <property type="entry name" value="Protein kinase-like (PK-like)"/>
    <property type="match status" value="1"/>
</dbReference>
<dbReference type="PANTHER" id="PTHR48056">
    <property type="entry name" value="LRR RECEPTOR-LIKE SERINE/THREONINE-PROTEIN KINASE-RELATED"/>
    <property type="match status" value="1"/>
</dbReference>
<comment type="catalytic activity">
    <reaction evidence="18">
        <text>L-seryl-[protein] + ATP = O-phospho-L-seryl-[protein] + ADP + H(+)</text>
        <dbReference type="Rhea" id="RHEA:17989"/>
        <dbReference type="Rhea" id="RHEA-COMP:9863"/>
        <dbReference type="Rhea" id="RHEA-COMP:11604"/>
        <dbReference type="ChEBI" id="CHEBI:15378"/>
        <dbReference type="ChEBI" id="CHEBI:29999"/>
        <dbReference type="ChEBI" id="CHEBI:30616"/>
        <dbReference type="ChEBI" id="CHEBI:83421"/>
        <dbReference type="ChEBI" id="CHEBI:456216"/>
        <dbReference type="EC" id="2.7.11.1"/>
    </reaction>
</comment>
<dbReference type="PROSITE" id="PS00108">
    <property type="entry name" value="PROTEIN_KINASE_ST"/>
    <property type="match status" value="1"/>
</dbReference>
<protein>
    <recommendedName>
        <fullName evidence="3">non-specific serine/threonine protein kinase</fullName>
        <ecNumber evidence="3">2.7.11.1</ecNumber>
    </recommendedName>
</protein>
<dbReference type="Gene3D" id="3.30.200.20">
    <property type="entry name" value="Phosphorylase Kinase, domain 1"/>
    <property type="match status" value="1"/>
</dbReference>
<feature type="transmembrane region" description="Helical" evidence="20">
    <location>
        <begin position="208"/>
        <end position="233"/>
    </location>
</feature>